<feature type="region of interest" description="Disordered" evidence="1">
    <location>
        <begin position="1"/>
        <end position="44"/>
    </location>
</feature>
<reference evidence="2 3" key="1">
    <citation type="journal article" date="2013" name="Curr. Biol.">
        <title>Shared signatures of parasitism and phylogenomics unite Cryptomycota and microsporidia.</title>
        <authorList>
            <person name="James T.Y."/>
            <person name="Pelin A."/>
            <person name="Bonen L."/>
            <person name="Ahrendt S."/>
            <person name="Sain D."/>
            <person name="Corradi N."/>
            <person name="Stajich J.E."/>
        </authorList>
    </citation>
    <scope>NUCLEOTIDE SEQUENCE [LARGE SCALE GENOMIC DNA]</scope>
    <source>
        <strain evidence="2 3">CSF55</strain>
    </source>
</reference>
<dbReference type="AlphaFoldDB" id="A0A075ARZ6"/>
<sequence>MDSKSITKPDTLTGYISNPSKSSGIPSGKSISKSENKLEVPSSGFSSCFSPLIPGDTKNDRLELEEIPCSLISKMLHREPKLKDERVLLQSSLNHDNQNKWLSQFPFGLNTTGKENKMNLEQTNLFKNKIFSMQIERDGNNGNMCFNIPGQKLSGNEIQDDYKHELENDYSPGEELFVSQTNLENYMDPLQHPFHSYETLSHLSKSKLIPKMNLPMVDCTQSSSVAKVVNNQNQSILSILEDSMAPLQLPSKSISKSKIGMNLPLQNDVFSENQPVLSNLEDSLAPLINPSLYSSKSNIEMNLPLTNDGSRSQPVYTSLENFVDPLQHLSHSKETPLNVFQSKLISNMNLPVVDLCRESYEANDDQSQNQSIHKHSRNSMAAFQHPYKSLSKSKIELNLPLEIDVPSQNQPILSNLEDSMAPLQQTSTSISKSKVELNLPLKIDVFSQNQPLLSNLEDSLAPLQHSSLSASELEIAKCRNSRGRQTG</sequence>
<name>A0A075ARZ6_ROZAC</name>
<dbReference type="Proteomes" id="UP000030755">
    <property type="component" value="Unassembled WGS sequence"/>
</dbReference>
<dbReference type="EMBL" id="KE561082">
    <property type="protein sequence ID" value="EPZ33041.1"/>
    <property type="molecule type" value="Genomic_DNA"/>
</dbReference>
<evidence type="ECO:0000256" key="1">
    <source>
        <dbReference type="SAM" id="MobiDB-lite"/>
    </source>
</evidence>
<keyword evidence="3" id="KW-1185">Reference proteome</keyword>
<feature type="compositionally biased region" description="Low complexity" evidence="1">
    <location>
        <begin position="16"/>
        <end position="31"/>
    </location>
</feature>
<gene>
    <name evidence="2" type="ORF">O9G_006002</name>
</gene>
<proteinExistence type="predicted"/>
<accession>A0A075ARZ6</accession>
<dbReference type="HOGENOM" id="CLU_562120_0_0_1"/>
<evidence type="ECO:0000313" key="2">
    <source>
        <dbReference type="EMBL" id="EPZ33041.1"/>
    </source>
</evidence>
<protein>
    <submittedName>
        <fullName evidence="2">Uncharacterized protein</fullName>
    </submittedName>
</protein>
<feature type="non-terminal residue" evidence="2">
    <location>
        <position position="487"/>
    </location>
</feature>
<organism evidence="2 3">
    <name type="scientific">Rozella allomycis (strain CSF55)</name>
    <dbReference type="NCBI Taxonomy" id="988480"/>
    <lineage>
        <taxon>Eukaryota</taxon>
        <taxon>Fungi</taxon>
        <taxon>Fungi incertae sedis</taxon>
        <taxon>Cryptomycota</taxon>
        <taxon>Cryptomycota incertae sedis</taxon>
        <taxon>Rozella</taxon>
    </lineage>
</organism>
<evidence type="ECO:0000313" key="3">
    <source>
        <dbReference type="Proteomes" id="UP000030755"/>
    </source>
</evidence>